<dbReference type="Proteomes" id="UP000240624">
    <property type="component" value="Unassembled WGS sequence"/>
</dbReference>
<organism evidence="2 3">
    <name type="scientific">Limimaricola soesokkakensis</name>
    <dbReference type="NCBI Taxonomy" id="1343159"/>
    <lineage>
        <taxon>Bacteria</taxon>
        <taxon>Pseudomonadati</taxon>
        <taxon>Pseudomonadota</taxon>
        <taxon>Alphaproteobacteria</taxon>
        <taxon>Rhodobacterales</taxon>
        <taxon>Paracoccaceae</taxon>
        <taxon>Limimaricola</taxon>
    </lineage>
</organism>
<gene>
    <name evidence="1" type="ORF">CLV79_103182</name>
    <name evidence="2" type="ORF">LOS8367_00217</name>
</gene>
<evidence type="ECO:0000313" key="4">
    <source>
        <dbReference type="Proteomes" id="UP000240624"/>
    </source>
</evidence>
<reference evidence="1 4" key="2">
    <citation type="submission" date="2018-03" db="EMBL/GenBank/DDBJ databases">
        <title>Genomic Encyclopedia of Archaeal and Bacterial Type Strains, Phase II (KMG-II): from individual species to whole genera.</title>
        <authorList>
            <person name="Goeker M."/>
        </authorList>
    </citation>
    <scope>NUCLEOTIDE SEQUENCE [LARGE SCALE GENOMIC DNA]</scope>
    <source>
        <strain evidence="1 4">DSM 29956</strain>
    </source>
</reference>
<protein>
    <submittedName>
        <fullName evidence="2">Uncharacterized protein</fullName>
    </submittedName>
</protein>
<keyword evidence="4" id="KW-1185">Reference proteome</keyword>
<reference evidence="2 3" key="1">
    <citation type="submission" date="2017-03" db="EMBL/GenBank/DDBJ databases">
        <authorList>
            <person name="Afonso C.L."/>
            <person name="Miller P.J."/>
            <person name="Scott M.A."/>
            <person name="Spackman E."/>
            <person name="Goraichik I."/>
            <person name="Dimitrov K.M."/>
            <person name="Suarez D.L."/>
            <person name="Swayne D.E."/>
        </authorList>
    </citation>
    <scope>NUCLEOTIDE SEQUENCE [LARGE SCALE GENOMIC DNA]</scope>
    <source>
        <strain evidence="2 3">CECT 8367</strain>
    </source>
</reference>
<sequence length="50" mass="5641">MPKHTAPKDTIRKLAEAGRAILDGVIGALLPQPRPEYRPIPIRTSEPRRR</sequence>
<dbReference type="EMBL" id="FWFY01000001">
    <property type="protein sequence ID" value="SLN15943.1"/>
    <property type="molecule type" value="Genomic_DNA"/>
</dbReference>
<evidence type="ECO:0000313" key="3">
    <source>
        <dbReference type="Proteomes" id="UP000193495"/>
    </source>
</evidence>
<dbReference type="AlphaFoldDB" id="A0A1X6YBC9"/>
<proteinExistence type="predicted"/>
<name>A0A1X6YBC9_9RHOB</name>
<accession>A0A1X6YBC9</accession>
<evidence type="ECO:0000313" key="2">
    <source>
        <dbReference type="EMBL" id="SLN15943.1"/>
    </source>
</evidence>
<evidence type="ECO:0000313" key="1">
    <source>
        <dbReference type="EMBL" id="PSK87133.1"/>
    </source>
</evidence>
<dbReference type="EMBL" id="PYGB01000003">
    <property type="protein sequence ID" value="PSK87133.1"/>
    <property type="molecule type" value="Genomic_DNA"/>
</dbReference>
<dbReference type="RefSeq" id="WP_165761363.1">
    <property type="nucleotide sequence ID" value="NZ_CAXPGX010000064.1"/>
</dbReference>
<dbReference type="Proteomes" id="UP000193495">
    <property type="component" value="Unassembled WGS sequence"/>
</dbReference>